<proteinExistence type="inferred from homology"/>
<dbReference type="CDD" id="cd16026">
    <property type="entry name" value="GALNS_like"/>
    <property type="match status" value="1"/>
</dbReference>
<sequence>MKYISLNSFKTLGCLLCIILTASSSLYAQNENPPNVVLVFVDDLGYGDLSCYGHPNIITKHIDQMANEGIRFTSFYAAASVCTPSRAALLTGRYPIRNAPFNFGPESKNGLDPSEITLAELLKDQGYSTMAIGKWHLGHRAAYLPTAQGFDSFYGLPYSNDMILPWCPWLTEADKLFMYEDTKPTVEVGFMQENLTVDYTQKAVDFIKNRTEKPFFLYLAHNMPHLPISAAPPFLGKSKGGLYGDVVETLDWSIGQILKTLKDEGIDEQTMVVFTSDNGPWQNLPERMLQRGVEETHAGTAGLLRGSKSTTYEGGFRVPAVIRWPNKIPSGIVSRDVVTTMDLFATISKTTGATLPMDRPIDGKDISAILHGNEEPRAAPFFYCKEATLQAVRKGDWKLRYTEESGMQLFNLQLDPSEAFNVAEANPEISQELLSDLKSFARQTNAKMENPK</sequence>
<evidence type="ECO:0000259" key="6">
    <source>
        <dbReference type="Pfam" id="PF00884"/>
    </source>
</evidence>
<evidence type="ECO:0000313" key="8">
    <source>
        <dbReference type="Proteomes" id="UP001203607"/>
    </source>
</evidence>
<accession>A0ABT0PNK4</accession>
<evidence type="ECO:0000256" key="1">
    <source>
        <dbReference type="ARBA" id="ARBA00008779"/>
    </source>
</evidence>
<comment type="caution">
    <text evidence="7">The sequence shown here is derived from an EMBL/GenBank/DDBJ whole genome shotgun (WGS) entry which is preliminary data.</text>
</comment>
<dbReference type="Pfam" id="PF00884">
    <property type="entry name" value="Sulfatase"/>
    <property type="match status" value="1"/>
</dbReference>
<keyword evidence="3" id="KW-0378">Hydrolase</keyword>
<dbReference type="InterPro" id="IPR050738">
    <property type="entry name" value="Sulfatase"/>
</dbReference>
<evidence type="ECO:0000256" key="3">
    <source>
        <dbReference type="ARBA" id="ARBA00022801"/>
    </source>
</evidence>
<evidence type="ECO:0000256" key="5">
    <source>
        <dbReference type="SAM" id="SignalP"/>
    </source>
</evidence>
<keyword evidence="4" id="KW-0106">Calcium</keyword>
<feature type="chain" id="PRO_5046349075" evidence="5">
    <location>
        <begin position="29"/>
        <end position="452"/>
    </location>
</feature>
<evidence type="ECO:0000256" key="4">
    <source>
        <dbReference type="ARBA" id="ARBA00022837"/>
    </source>
</evidence>
<feature type="domain" description="Sulfatase N-terminal" evidence="6">
    <location>
        <begin position="34"/>
        <end position="352"/>
    </location>
</feature>
<dbReference type="PANTHER" id="PTHR42693:SF33">
    <property type="entry name" value="ARYLSULFATASE"/>
    <property type="match status" value="1"/>
</dbReference>
<gene>
    <name evidence="7" type="ORF">M3P19_02265</name>
</gene>
<dbReference type="SUPFAM" id="SSF53649">
    <property type="entry name" value="Alkaline phosphatase-like"/>
    <property type="match status" value="1"/>
</dbReference>
<reference evidence="7 8" key="1">
    <citation type="submission" date="2022-05" db="EMBL/GenBank/DDBJ databases">
        <authorList>
            <person name="Park J.-S."/>
        </authorList>
    </citation>
    <scope>NUCLEOTIDE SEQUENCE [LARGE SCALE GENOMIC DNA]</scope>
    <source>
        <strain evidence="7 8">2012CJ35-5</strain>
    </source>
</reference>
<dbReference type="Gene3D" id="3.40.720.10">
    <property type="entry name" value="Alkaline Phosphatase, subunit A"/>
    <property type="match status" value="1"/>
</dbReference>
<dbReference type="PROSITE" id="PS00523">
    <property type="entry name" value="SULFATASE_1"/>
    <property type="match status" value="1"/>
</dbReference>
<evidence type="ECO:0000256" key="2">
    <source>
        <dbReference type="ARBA" id="ARBA00022723"/>
    </source>
</evidence>
<dbReference type="InterPro" id="IPR017850">
    <property type="entry name" value="Alkaline_phosphatase_core_sf"/>
</dbReference>
<protein>
    <submittedName>
        <fullName evidence="7">Sulfatase</fullName>
    </submittedName>
</protein>
<keyword evidence="8" id="KW-1185">Reference proteome</keyword>
<dbReference type="Gene3D" id="3.30.1120.10">
    <property type="match status" value="1"/>
</dbReference>
<dbReference type="Proteomes" id="UP001203607">
    <property type="component" value="Unassembled WGS sequence"/>
</dbReference>
<comment type="similarity">
    <text evidence="1">Belongs to the sulfatase family.</text>
</comment>
<dbReference type="InterPro" id="IPR024607">
    <property type="entry name" value="Sulfatase_CS"/>
</dbReference>
<feature type="signal peptide" evidence="5">
    <location>
        <begin position="1"/>
        <end position="28"/>
    </location>
</feature>
<keyword evidence="2" id="KW-0479">Metal-binding</keyword>
<dbReference type="PROSITE" id="PS00149">
    <property type="entry name" value="SULFATASE_2"/>
    <property type="match status" value="1"/>
</dbReference>
<dbReference type="EMBL" id="JAMFMA010000001">
    <property type="protein sequence ID" value="MCL6272811.1"/>
    <property type="molecule type" value="Genomic_DNA"/>
</dbReference>
<dbReference type="InterPro" id="IPR000917">
    <property type="entry name" value="Sulfatase_N"/>
</dbReference>
<organism evidence="7 8">
    <name type="scientific">Flagellimonas spongiicola</name>
    <dbReference type="NCBI Taxonomy" id="2942208"/>
    <lineage>
        <taxon>Bacteria</taxon>
        <taxon>Pseudomonadati</taxon>
        <taxon>Bacteroidota</taxon>
        <taxon>Flavobacteriia</taxon>
        <taxon>Flavobacteriales</taxon>
        <taxon>Flavobacteriaceae</taxon>
        <taxon>Flagellimonas</taxon>
    </lineage>
</organism>
<name>A0ABT0PNK4_9FLAO</name>
<keyword evidence="5" id="KW-0732">Signal</keyword>
<dbReference type="RefSeq" id="WP_249655994.1">
    <property type="nucleotide sequence ID" value="NZ_JAMFMA010000001.1"/>
</dbReference>
<dbReference type="PANTHER" id="PTHR42693">
    <property type="entry name" value="ARYLSULFATASE FAMILY MEMBER"/>
    <property type="match status" value="1"/>
</dbReference>
<evidence type="ECO:0000313" key="7">
    <source>
        <dbReference type="EMBL" id="MCL6272811.1"/>
    </source>
</evidence>